<sequence length="53" mass="6287">MLGRLANCLLPHILRGRSVYQLRMIRYHYGHNVIMLYIGRPFDKWESKAGVSR</sequence>
<proteinExistence type="predicted"/>
<dbReference type="EMBL" id="LKAM01000001">
    <property type="protein sequence ID" value="KUM50739.1"/>
    <property type="molecule type" value="Genomic_DNA"/>
</dbReference>
<geneLocation type="mitochondrion" evidence="1"/>
<accession>A0A101M4G5</accession>
<name>A0A101M4G5_PICGL</name>
<dbReference type="AlphaFoldDB" id="A0A101M4G5"/>
<reference evidence="1" key="1">
    <citation type="journal article" date="2015" name="Genome Biol. Evol.">
        <title>Organellar Genomes of White Spruce (Picea glauca): Assembly and Annotation.</title>
        <authorList>
            <person name="Jackman S.D."/>
            <person name="Warren R.L."/>
            <person name="Gibb E.A."/>
            <person name="Vandervalk B.P."/>
            <person name="Mohamadi H."/>
            <person name="Chu J."/>
            <person name="Raymond A."/>
            <person name="Pleasance S."/>
            <person name="Coope R."/>
            <person name="Wildung M.R."/>
            <person name="Ritland C.E."/>
            <person name="Bousquet J."/>
            <person name="Jones S.J."/>
            <person name="Bohlmann J."/>
            <person name="Birol I."/>
        </authorList>
    </citation>
    <scope>NUCLEOTIDE SEQUENCE [LARGE SCALE GENOMIC DNA]</scope>
    <source>
        <tissue evidence="1">Flushing bud</tissue>
    </source>
</reference>
<evidence type="ECO:0000313" key="1">
    <source>
        <dbReference type="EMBL" id="KUM50739.1"/>
    </source>
</evidence>
<comment type="caution">
    <text evidence="1">The sequence shown here is derived from an EMBL/GenBank/DDBJ whole genome shotgun (WGS) entry which is preliminary data.</text>
</comment>
<gene>
    <name evidence="1" type="ORF">ABT39_MTgene583</name>
</gene>
<keyword evidence="1" id="KW-0496">Mitochondrion</keyword>
<protein>
    <submittedName>
        <fullName evidence="1">Uncharacterized protein</fullName>
    </submittedName>
</protein>
<organism evidence="1">
    <name type="scientific">Picea glauca</name>
    <name type="common">White spruce</name>
    <name type="synonym">Pinus glauca</name>
    <dbReference type="NCBI Taxonomy" id="3330"/>
    <lineage>
        <taxon>Eukaryota</taxon>
        <taxon>Viridiplantae</taxon>
        <taxon>Streptophyta</taxon>
        <taxon>Embryophyta</taxon>
        <taxon>Tracheophyta</taxon>
        <taxon>Spermatophyta</taxon>
        <taxon>Pinopsida</taxon>
        <taxon>Pinidae</taxon>
        <taxon>Conifers I</taxon>
        <taxon>Pinales</taxon>
        <taxon>Pinaceae</taxon>
        <taxon>Picea</taxon>
    </lineage>
</organism>